<accession>A0A2Z5JQQ8</accession>
<name>A0A2Z5JQQ8_STRAR</name>
<dbReference type="AlphaFoldDB" id="A0A2Z5JQQ8"/>
<gene>
    <name evidence="2" type="ORF">C5746_37750</name>
</gene>
<dbReference type="PANTHER" id="PTHR35569:SF1">
    <property type="entry name" value="CYANAMIDE HYDRATASE DDI2-RELATED"/>
    <property type="match status" value="1"/>
</dbReference>
<dbReference type="Proteomes" id="UP000252698">
    <property type="component" value="Chromosome"/>
</dbReference>
<dbReference type="InterPro" id="IPR003607">
    <property type="entry name" value="HD/PDEase_dom"/>
</dbReference>
<sequence length="217" mass="24047">MPRSADLPVVTGVTVPDTELAAAATELVRDATDDLVYHHSRRVYFFGSLQGQNKGLSFDPELLYVGAMFHDLGLGEEFRGSGRRFEVDSADEARRFLQSHGVPEDSIRRVWTAIALHTTPGVPQFMEPEVALVTAGVEYDVLGIGYADISDADRAQIVALHPRPDFKQRILRAFTEGIEAKPDTTFGNVKADVLERYVPGFKRGNFVDTILDSPWPE</sequence>
<dbReference type="PANTHER" id="PTHR35569">
    <property type="entry name" value="CYANAMIDE HYDRATASE DDI2-RELATED"/>
    <property type="match status" value="1"/>
</dbReference>
<reference evidence="2 3" key="1">
    <citation type="journal article" date="2018" name="Front. Microbiol.">
        <title>Genome Sequencing of Streptomyces atratus SCSIOZH16 and Activation Production of Nocardamine via Metabolic Engineering.</title>
        <authorList>
            <person name="Li Y."/>
            <person name="Zhang C."/>
            <person name="Liu C."/>
            <person name="Ju J."/>
            <person name="Ma J."/>
        </authorList>
    </citation>
    <scope>NUCLEOTIDE SEQUENCE [LARGE SCALE GENOMIC DNA]</scope>
    <source>
        <strain evidence="2 3">SCSIO_ZH16</strain>
    </source>
</reference>
<evidence type="ECO:0000259" key="1">
    <source>
        <dbReference type="Pfam" id="PF01966"/>
    </source>
</evidence>
<evidence type="ECO:0000313" key="2">
    <source>
        <dbReference type="EMBL" id="AXE81735.1"/>
    </source>
</evidence>
<dbReference type="GeneID" id="95524069"/>
<proteinExistence type="predicted"/>
<dbReference type="Gene3D" id="1.10.3210.10">
    <property type="entry name" value="Hypothetical protein af1432"/>
    <property type="match status" value="1"/>
</dbReference>
<dbReference type="CDD" id="cd00077">
    <property type="entry name" value="HDc"/>
    <property type="match status" value="1"/>
</dbReference>
<feature type="domain" description="HD" evidence="1">
    <location>
        <begin position="36"/>
        <end position="124"/>
    </location>
</feature>
<protein>
    <submittedName>
        <fullName evidence="2">Diguanylate cyclase</fullName>
    </submittedName>
</protein>
<dbReference type="KEGG" id="sata:C5746_37750"/>
<dbReference type="EMBL" id="CP027306">
    <property type="protein sequence ID" value="AXE81735.1"/>
    <property type="molecule type" value="Genomic_DNA"/>
</dbReference>
<dbReference type="Pfam" id="PF01966">
    <property type="entry name" value="HD"/>
    <property type="match status" value="1"/>
</dbReference>
<dbReference type="RefSeq" id="WP_114248141.1">
    <property type="nucleotide sequence ID" value="NZ_CP027306.1"/>
</dbReference>
<organism evidence="2 3">
    <name type="scientific">Streptomyces atratus</name>
    <dbReference type="NCBI Taxonomy" id="1893"/>
    <lineage>
        <taxon>Bacteria</taxon>
        <taxon>Bacillati</taxon>
        <taxon>Actinomycetota</taxon>
        <taxon>Actinomycetes</taxon>
        <taxon>Kitasatosporales</taxon>
        <taxon>Streptomycetaceae</taxon>
        <taxon>Streptomyces</taxon>
    </lineage>
</organism>
<evidence type="ECO:0000313" key="3">
    <source>
        <dbReference type="Proteomes" id="UP000252698"/>
    </source>
</evidence>
<dbReference type="SUPFAM" id="SSF109604">
    <property type="entry name" value="HD-domain/PDEase-like"/>
    <property type="match status" value="1"/>
</dbReference>
<dbReference type="InterPro" id="IPR006674">
    <property type="entry name" value="HD_domain"/>
</dbReference>